<organism evidence="3 4">
    <name type="scientific">Caerostris extrusa</name>
    <name type="common">Bark spider</name>
    <name type="synonym">Caerostris bankana</name>
    <dbReference type="NCBI Taxonomy" id="172846"/>
    <lineage>
        <taxon>Eukaryota</taxon>
        <taxon>Metazoa</taxon>
        <taxon>Ecdysozoa</taxon>
        <taxon>Arthropoda</taxon>
        <taxon>Chelicerata</taxon>
        <taxon>Arachnida</taxon>
        <taxon>Araneae</taxon>
        <taxon>Araneomorphae</taxon>
        <taxon>Entelegynae</taxon>
        <taxon>Araneoidea</taxon>
        <taxon>Araneidae</taxon>
        <taxon>Caerostris</taxon>
    </lineage>
</organism>
<protein>
    <recommendedName>
        <fullName evidence="2">TonB C-terminal domain-containing protein</fullName>
    </recommendedName>
</protein>
<dbReference type="EMBL" id="BPLR01011512">
    <property type="protein sequence ID" value="GIY47005.1"/>
    <property type="molecule type" value="Genomic_DNA"/>
</dbReference>
<evidence type="ECO:0000313" key="4">
    <source>
        <dbReference type="Proteomes" id="UP001054945"/>
    </source>
</evidence>
<feature type="compositionally biased region" description="Basic and acidic residues" evidence="1">
    <location>
        <begin position="234"/>
        <end position="247"/>
    </location>
</feature>
<accession>A0AAV4TLK6</accession>
<keyword evidence="4" id="KW-1185">Reference proteome</keyword>
<dbReference type="AlphaFoldDB" id="A0AAV4TLK6"/>
<name>A0AAV4TLK6_CAEEX</name>
<sequence length="340" mass="39655">MDFGKEAFEIVKRQKAAQKEADAKIKERLVKQKHEIEAKERKKAQFRIPRTFQEMARSSPRKTTFGGENRKRKKRNAKTKRSNLKKRNFANTQKSQRSVKKRKPAQTQQEENWNSRNGSGRKKEEEEKEKKEKEKKEKEKKEKEKKEREKKKAHLKERRRIKKAKEEKAREVDEGRTKQSRQGKAKVSGDESTESDKGESNKKGKYKKSVKTDDENETRAKDKKSSERSLGLSEEGKLEELMVSKEEEIPEAPAYSEMGEKDKTLHPNTKKGRTETAVAVKEKEPASKTDKGRRKSSEVRIGYHLSEEGKLEDLIVSEEEETSEADRKPRSATRKKRVKK</sequence>
<evidence type="ECO:0000256" key="1">
    <source>
        <dbReference type="SAM" id="MobiDB-lite"/>
    </source>
</evidence>
<dbReference type="PROSITE" id="PS52015">
    <property type="entry name" value="TONB_CTD"/>
    <property type="match status" value="1"/>
</dbReference>
<feature type="domain" description="TonB C-terminal" evidence="2">
    <location>
        <begin position="271"/>
        <end position="340"/>
    </location>
</feature>
<feature type="compositionally biased region" description="Basic and acidic residues" evidence="1">
    <location>
        <begin position="164"/>
        <end position="177"/>
    </location>
</feature>
<feature type="compositionally biased region" description="Basic and acidic residues" evidence="1">
    <location>
        <begin position="121"/>
        <end position="147"/>
    </location>
</feature>
<evidence type="ECO:0000313" key="3">
    <source>
        <dbReference type="EMBL" id="GIY47005.1"/>
    </source>
</evidence>
<feature type="compositionally biased region" description="Basic residues" evidence="1">
    <location>
        <begin position="70"/>
        <end position="88"/>
    </location>
</feature>
<dbReference type="GO" id="GO:0055085">
    <property type="term" value="P:transmembrane transport"/>
    <property type="evidence" value="ECO:0007669"/>
    <property type="project" value="InterPro"/>
</dbReference>
<feature type="compositionally biased region" description="Polar residues" evidence="1">
    <location>
        <begin position="105"/>
        <end position="118"/>
    </location>
</feature>
<feature type="compositionally biased region" description="Basic and acidic residues" evidence="1">
    <location>
        <begin position="210"/>
        <end position="227"/>
    </location>
</feature>
<proteinExistence type="predicted"/>
<feature type="compositionally biased region" description="Basic residues" evidence="1">
    <location>
        <begin position="148"/>
        <end position="163"/>
    </location>
</feature>
<comment type="caution">
    <text evidence="3">The sequence shown here is derived from an EMBL/GenBank/DDBJ whole genome shotgun (WGS) entry which is preliminary data.</text>
</comment>
<feature type="compositionally biased region" description="Basic residues" evidence="1">
    <location>
        <begin position="330"/>
        <end position="340"/>
    </location>
</feature>
<evidence type="ECO:0000259" key="2">
    <source>
        <dbReference type="PROSITE" id="PS52015"/>
    </source>
</evidence>
<feature type="compositionally biased region" description="Basic and acidic residues" evidence="1">
    <location>
        <begin position="280"/>
        <end position="298"/>
    </location>
</feature>
<reference evidence="3 4" key="1">
    <citation type="submission" date="2021-06" db="EMBL/GenBank/DDBJ databases">
        <title>Caerostris extrusa draft genome.</title>
        <authorList>
            <person name="Kono N."/>
            <person name="Arakawa K."/>
        </authorList>
    </citation>
    <scope>NUCLEOTIDE SEQUENCE [LARGE SCALE GENOMIC DNA]</scope>
</reference>
<feature type="region of interest" description="Disordered" evidence="1">
    <location>
        <begin position="36"/>
        <end position="340"/>
    </location>
</feature>
<dbReference type="InterPro" id="IPR037682">
    <property type="entry name" value="TonB_C"/>
</dbReference>
<dbReference type="Proteomes" id="UP001054945">
    <property type="component" value="Unassembled WGS sequence"/>
</dbReference>
<gene>
    <name evidence="3" type="ORF">CEXT_212271</name>
</gene>